<dbReference type="InterPro" id="IPR002182">
    <property type="entry name" value="NB-ARC"/>
</dbReference>
<evidence type="ECO:0000256" key="1">
    <source>
        <dbReference type="ARBA" id="ARBA00004127"/>
    </source>
</evidence>
<dbReference type="EC" id="7.1.3.1" evidence="2"/>
<dbReference type="PRINTS" id="PR00364">
    <property type="entry name" value="DISEASERSIST"/>
</dbReference>
<dbReference type="InterPro" id="IPR041118">
    <property type="entry name" value="Rx_N"/>
</dbReference>
<dbReference type="GO" id="GO:0043531">
    <property type="term" value="F:ADP binding"/>
    <property type="evidence" value="ECO:0007669"/>
    <property type="project" value="InterPro"/>
</dbReference>
<dbReference type="Pfam" id="PF25019">
    <property type="entry name" value="LRR_R13L1-DRL21"/>
    <property type="match status" value="1"/>
</dbReference>
<dbReference type="InterPro" id="IPR056789">
    <property type="entry name" value="LRR_R13L1-DRL21"/>
</dbReference>
<feature type="domain" description="Disease resistance N-terminal" evidence="14">
    <location>
        <begin position="10"/>
        <end position="98"/>
    </location>
</feature>
<evidence type="ECO:0000256" key="2">
    <source>
        <dbReference type="ARBA" id="ARBA00013242"/>
    </source>
</evidence>
<evidence type="ECO:0000256" key="8">
    <source>
        <dbReference type="ARBA" id="ARBA00022842"/>
    </source>
</evidence>
<keyword evidence="3" id="KW-0813">Transport</keyword>
<dbReference type="Pfam" id="PF03030">
    <property type="entry name" value="H_PPase"/>
    <property type="match status" value="1"/>
</dbReference>
<evidence type="ECO:0000256" key="12">
    <source>
        <dbReference type="ARBA" id="ARBA00023136"/>
    </source>
</evidence>
<keyword evidence="17" id="KW-1185">Reference proteome</keyword>
<dbReference type="InterPro" id="IPR032675">
    <property type="entry name" value="LRR_dom_sf"/>
</dbReference>
<dbReference type="Pfam" id="PF18052">
    <property type="entry name" value="Rx_N"/>
    <property type="match status" value="1"/>
</dbReference>
<evidence type="ECO:0000256" key="9">
    <source>
        <dbReference type="ARBA" id="ARBA00022967"/>
    </source>
</evidence>
<evidence type="ECO:0000259" key="14">
    <source>
        <dbReference type="Pfam" id="PF18052"/>
    </source>
</evidence>
<keyword evidence="12" id="KW-0472">Membrane</keyword>
<dbReference type="Proteomes" id="UP000626092">
    <property type="component" value="Unassembled WGS sequence"/>
</dbReference>
<evidence type="ECO:0000256" key="7">
    <source>
        <dbReference type="ARBA" id="ARBA00022821"/>
    </source>
</evidence>
<dbReference type="PANTHER" id="PTHR47186:SF41">
    <property type="entry name" value="OS12G0131701 PROTEIN"/>
    <property type="match status" value="1"/>
</dbReference>
<dbReference type="GO" id="GO:0012505">
    <property type="term" value="C:endomembrane system"/>
    <property type="evidence" value="ECO:0007669"/>
    <property type="project" value="UniProtKB-SubCell"/>
</dbReference>
<keyword evidence="7" id="KW-0611">Plant defense</keyword>
<keyword evidence="8" id="KW-0460">Magnesium</keyword>
<dbReference type="GO" id="GO:0051707">
    <property type="term" value="P:response to other organism"/>
    <property type="evidence" value="ECO:0007669"/>
    <property type="project" value="UniProtKB-ARBA"/>
</dbReference>
<reference evidence="16" key="1">
    <citation type="submission" date="2019-11" db="EMBL/GenBank/DDBJ databases">
        <authorList>
            <person name="Liu Y."/>
            <person name="Hou J."/>
            <person name="Li T.-Q."/>
            <person name="Guan C.-H."/>
            <person name="Wu X."/>
            <person name="Wu H.-Z."/>
            <person name="Ling F."/>
            <person name="Zhang R."/>
            <person name="Shi X.-G."/>
            <person name="Ren J.-P."/>
            <person name="Chen E.-F."/>
            <person name="Sun J.-M."/>
        </authorList>
    </citation>
    <scope>NUCLEOTIDE SEQUENCE</scope>
    <source>
        <strain evidence="16">Adult_tree_wgs_1</strain>
        <tissue evidence="16">Leaves</tissue>
    </source>
</reference>
<dbReference type="Gene3D" id="3.40.50.300">
    <property type="entry name" value="P-loop containing nucleotide triphosphate hydrolases"/>
    <property type="match status" value="1"/>
</dbReference>
<gene>
    <name evidence="16" type="ORF">RHSIM_Rhsim01G0056500</name>
</gene>
<proteinExistence type="predicted"/>
<evidence type="ECO:0000259" key="15">
    <source>
        <dbReference type="Pfam" id="PF25019"/>
    </source>
</evidence>
<comment type="caution">
    <text evidence="16">The sequence shown here is derived from an EMBL/GenBank/DDBJ whole genome shotgun (WGS) entry which is preliminary data.</text>
</comment>
<dbReference type="Pfam" id="PF00931">
    <property type="entry name" value="NB-ARC"/>
    <property type="match status" value="1"/>
</dbReference>
<dbReference type="OrthoDB" id="37484at2759"/>
<dbReference type="GO" id="GO:0009678">
    <property type="term" value="F:diphosphate hydrolysis-driven proton transmembrane transporter activity"/>
    <property type="evidence" value="ECO:0007669"/>
    <property type="project" value="UniProtKB-EC"/>
</dbReference>
<protein>
    <recommendedName>
        <fullName evidence="2">H(+)-exporting diphosphatase</fullName>
        <ecNumber evidence="2">7.1.3.1</ecNumber>
    </recommendedName>
</protein>
<feature type="domain" description="R13L1/DRL21-like LRR repeat region" evidence="15">
    <location>
        <begin position="458"/>
        <end position="585"/>
    </location>
</feature>
<evidence type="ECO:0000256" key="4">
    <source>
        <dbReference type="ARBA" id="ARBA00022692"/>
    </source>
</evidence>
<evidence type="ECO:0000259" key="13">
    <source>
        <dbReference type="Pfam" id="PF00931"/>
    </source>
</evidence>
<accession>A0A834HIW4</accession>
<dbReference type="GO" id="GO:0004427">
    <property type="term" value="F:inorganic diphosphate phosphatase activity"/>
    <property type="evidence" value="ECO:0007669"/>
    <property type="project" value="InterPro"/>
</dbReference>
<keyword evidence="4" id="KW-0812">Transmembrane</keyword>
<evidence type="ECO:0000256" key="3">
    <source>
        <dbReference type="ARBA" id="ARBA00022448"/>
    </source>
</evidence>
<keyword evidence="11" id="KW-0406">Ion transport</keyword>
<comment type="subcellular location">
    <subcellularLocation>
        <location evidence="1">Endomembrane system</location>
        <topology evidence="1">Multi-pass membrane protein</topology>
    </subcellularLocation>
</comment>
<feature type="domain" description="NB-ARC" evidence="13">
    <location>
        <begin position="179"/>
        <end position="261"/>
    </location>
</feature>
<keyword evidence="10" id="KW-1133">Transmembrane helix</keyword>
<dbReference type="PANTHER" id="PTHR47186">
    <property type="entry name" value="LEUCINE-RICH REPEAT-CONTAINING PROTEIN 57"/>
    <property type="match status" value="1"/>
</dbReference>
<evidence type="ECO:0000256" key="11">
    <source>
        <dbReference type="ARBA" id="ARBA00023065"/>
    </source>
</evidence>
<evidence type="ECO:0000256" key="10">
    <source>
        <dbReference type="ARBA" id="ARBA00022989"/>
    </source>
</evidence>
<evidence type="ECO:0000313" key="17">
    <source>
        <dbReference type="Proteomes" id="UP000626092"/>
    </source>
</evidence>
<keyword evidence="6" id="KW-0547">Nucleotide-binding</keyword>
<dbReference type="SUPFAM" id="SSF52058">
    <property type="entry name" value="L domain-like"/>
    <property type="match status" value="3"/>
</dbReference>
<dbReference type="GO" id="GO:0016020">
    <property type="term" value="C:membrane"/>
    <property type="evidence" value="ECO:0007669"/>
    <property type="project" value="InterPro"/>
</dbReference>
<dbReference type="SUPFAM" id="SSF52540">
    <property type="entry name" value="P-loop containing nucleoside triphosphate hydrolases"/>
    <property type="match status" value="1"/>
</dbReference>
<keyword evidence="9" id="KW-1278">Translocase</keyword>
<evidence type="ECO:0000256" key="6">
    <source>
        <dbReference type="ARBA" id="ARBA00022741"/>
    </source>
</evidence>
<keyword evidence="5" id="KW-0677">Repeat</keyword>
<dbReference type="EMBL" id="WJXA01000001">
    <property type="protein sequence ID" value="KAF7154098.1"/>
    <property type="molecule type" value="Genomic_DNA"/>
</dbReference>
<evidence type="ECO:0000256" key="5">
    <source>
        <dbReference type="ARBA" id="ARBA00022737"/>
    </source>
</evidence>
<organism evidence="16 17">
    <name type="scientific">Rhododendron simsii</name>
    <name type="common">Sims's rhododendron</name>
    <dbReference type="NCBI Taxonomy" id="118357"/>
    <lineage>
        <taxon>Eukaryota</taxon>
        <taxon>Viridiplantae</taxon>
        <taxon>Streptophyta</taxon>
        <taxon>Embryophyta</taxon>
        <taxon>Tracheophyta</taxon>
        <taxon>Spermatophyta</taxon>
        <taxon>Magnoliopsida</taxon>
        <taxon>eudicotyledons</taxon>
        <taxon>Gunneridae</taxon>
        <taxon>Pentapetalae</taxon>
        <taxon>asterids</taxon>
        <taxon>Ericales</taxon>
        <taxon>Ericaceae</taxon>
        <taxon>Ericoideae</taxon>
        <taxon>Rhodoreae</taxon>
        <taxon>Rhododendron</taxon>
    </lineage>
</organism>
<evidence type="ECO:0000313" key="16">
    <source>
        <dbReference type="EMBL" id="KAF7154098.1"/>
    </source>
</evidence>
<name>A0A834HIW4_RHOSS</name>
<dbReference type="Gene3D" id="1.20.5.4130">
    <property type="match status" value="1"/>
</dbReference>
<sequence>MAEVFLGAIVNVLVDRLASGDLWNFACTERIGAQLTKWSNMLAQVQAVVADAEEKQITDLGVNLWLSDLEDLSYDMDDVLDEFATEALRRKVMEEPRASTSKVRKLIPSCCTSFNPSSVVSCFRMRLKMDEITMRLQDLFNRRKGLGLKNIAAGGSGKAPQRRPTSPLIIEPCLYGRDNDKKAIIELLMSEQSGSNKVGVVPIVGMGGVGKTTLAQMVYNDEMVDEHFEMKAWVCVSEVFDIVGVTKAILEFVTKRACEFKALAQFLSRKTCFKLEDKKLKESEGDESISKARHSSYSRGYRDGIKKFETFKKAKNLRTFLPCGPRYQYWSYLTSDVPLLLLPGLKRLRVLSLRRYQIGELSNSIGDLKHVRYLNLSCALVLMLPESIGTLYNLQTLILRDCKNLKKLPANTSDLISLRHLDVTGADSLLEMPPKIGKLTSLRTLSNFIVGNGNGSMITELGSLIHLRGTLSISGLENVTNAPDARRANLKDKQGLNVLLMKWSNVSDNARNGNVESKVLDMLEPHKDLKELSIKAYGGFTFPNWIGNILFSNIVCLKFENCKKCTSLPPLGQLPSLAKLYIQGMKAVGNVGLEFYGLGCSNPFPALEILTFKDMPKWKEWTPFGVEEGAQAFARLSELSIKRCPKLLHELPNILPRLRNLDIEECPALVVAWIPSPPELNEVRNMLHFDSLMSLHLSNVSIADYSGSSDVSIADSLGSSEVRDQVVLRNSSHSLLSSLTSLNWVFQGLTGLQELFLCGFEELTTLWGDEVRLQNRLPALRRLTIQGCPQLISLFAGDDLKSLQELSISQCPRLISFLVLPSTLKKLRIIGCYELVSLPDLTLLNNLEKLYLLSCPSLPYLSSGSGLPPTLKKLKVNSCAELKSLIAEEGIKINCPSLESVTISYCDHLKTLPDVMQNNNGLKNLSRLGIWNCKNLESLPEGWFPTTNFTYFSIYSCEKLEPLPNHAYNNNRLASVEELSVGGFPAGTGLLSHILDEGSSSSFTNLTKLTIYDVKIDKLCGLHKLYSLRELSLKNCDGVSFPEDGMLSFPSSLVELRIQRFPNLETLSFKDFEILVSLERLEIINCPKLTSISELRLPPSLSKLYISRCPKLTSFPEQGLPPSLSDLYIAGCPELASFPEQGLPPSLSDLKISDCPNLAAFPEQGLPPSLLCLGIEECPILKRQCEKGKGQYWRSIAHIPEMDSAQRVSLVLMTAPECASLLFSVLSSVQYLSCFVLSLQRFPTRYLSKFQNHLRGKKGCWEVSYQGILDPEQLWVSFLLQMVFGFARIGSGGIHAKAADVGSNIMDKVEQNIPEDEPRIERYDVIADNDGDIAGMGYDLFGPGKKSTCALVFGSISSFGIHYNCNALSLLISSSDDSAQRAGIVLKIQCCLQYNIFLVWCCHFRGSQLDTYANSRTTLDARKAVGKSLIKASYIRCSCGGSGGIRAKADDVGADIIDKVERNIPTTILESIGMMQCTLGSVLISLPQMFHAGKTHARKQVVADIVGKIAGMGYNLVSFYAESTCAALVLGSISSFGINHNCNALCFAH</sequence>
<dbReference type="Gene3D" id="3.80.10.10">
    <property type="entry name" value="Ribonuclease Inhibitor"/>
    <property type="match status" value="4"/>
</dbReference>
<dbReference type="GO" id="GO:0006952">
    <property type="term" value="P:defense response"/>
    <property type="evidence" value="ECO:0007669"/>
    <property type="project" value="UniProtKB-KW"/>
</dbReference>
<dbReference type="InterPro" id="IPR027417">
    <property type="entry name" value="P-loop_NTPase"/>
</dbReference>
<dbReference type="InterPro" id="IPR004131">
    <property type="entry name" value="PPase-energised_H-pump"/>
</dbReference>